<reference evidence="2 3" key="1">
    <citation type="submission" date="2016-07" db="EMBL/GenBank/DDBJ databases">
        <title>Pervasive Adenine N6-methylation of Active Genes in Fungi.</title>
        <authorList>
            <consortium name="DOE Joint Genome Institute"/>
            <person name="Mondo S.J."/>
            <person name="Dannebaum R.O."/>
            <person name="Kuo R.C."/>
            <person name="Labutti K."/>
            <person name="Haridas S."/>
            <person name="Kuo A."/>
            <person name="Salamov A."/>
            <person name="Ahrendt S.R."/>
            <person name="Lipzen A."/>
            <person name="Sullivan W."/>
            <person name="Andreopoulos W.B."/>
            <person name="Clum A."/>
            <person name="Lindquist E."/>
            <person name="Daum C."/>
            <person name="Ramamoorthy G.K."/>
            <person name="Gryganskyi A."/>
            <person name="Culley D."/>
            <person name="Magnuson J.K."/>
            <person name="James T.Y."/>
            <person name="O'Malley M.A."/>
            <person name="Stajich J.E."/>
            <person name="Spatafora J.W."/>
            <person name="Visel A."/>
            <person name="Grigoriev I.V."/>
        </authorList>
    </citation>
    <scope>NUCLEOTIDE SEQUENCE [LARGE SCALE GENOMIC DNA]</scope>
    <source>
        <strain evidence="2 3">ATCC 12442</strain>
    </source>
</reference>
<proteinExistence type="predicted"/>
<feature type="region of interest" description="Disordered" evidence="1">
    <location>
        <begin position="1"/>
        <end position="20"/>
    </location>
</feature>
<dbReference type="AlphaFoldDB" id="A0A1Y1VW17"/>
<keyword evidence="3" id="KW-1185">Reference proteome</keyword>
<dbReference type="RefSeq" id="XP_040739664.1">
    <property type="nucleotide sequence ID" value="XM_040882983.1"/>
</dbReference>
<dbReference type="GeneID" id="63799631"/>
<evidence type="ECO:0000313" key="3">
    <source>
        <dbReference type="Proteomes" id="UP000193922"/>
    </source>
</evidence>
<dbReference type="Proteomes" id="UP000193922">
    <property type="component" value="Unassembled WGS sequence"/>
</dbReference>
<name>A0A1Y1VW17_9FUNG</name>
<comment type="caution">
    <text evidence="2">The sequence shown here is derived from an EMBL/GenBank/DDBJ whole genome shotgun (WGS) entry which is preliminary data.</text>
</comment>
<evidence type="ECO:0000256" key="1">
    <source>
        <dbReference type="SAM" id="MobiDB-lite"/>
    </source>
</evidence>
<protein>
    <submittedName>
        <fullName evidence="2">Uncharacterized protein</fullName>
    </submittedName>
</protein>
<accession>A0A1Y1VW17</accession>
<dbReference type="EMBL" id="MCFD01000028">
    <property type="protein sequence ID" value="ORX65487.1"/>
    <property type="molecule type" value="Genomic_DNA"/>
</dbReference>
<feature type="compositionally biased region" description="Low complexity" evidence="1">
    <location>
        <begin position="1"/>
        <end position="10"/>
    </location>
</feature>
<sequence length="121" mass="13027">MGATGRSAMPPSRPPPSARRAACWGPAMNVGTPCNLLFPPRSPPIRTCMRQVCLLMAYLAFPLLPSTYACPNCQRATRRCANVRPDIYARQALAASCPMISHLYASAVESQGKRPAEPAVV</sequence>
<organism evidence="2 3">
    <name type="scientific">Linderina pennispora</name>
    <dbReference type="NCBI Taxonomy" id="61395"/>
    <lineage>
        <taxon>Eukaryota</taxon>
        <taxon>Fungi</taxon>
        <taxon>Fungi incertae sedis</taxon>
        <taxon>Zoopagomycota</taxon>
        <taxon>Kickxellomycotina</taxon>
        <taxon>Kickxellomycetes</taxon>
        <taxon>Kickxellales</taxon>
        <taxon>Kickxellaceae</taxon>
        <taxon>Linderina</taxon>
    </lineage>
</organism>
<evidence type="ECO:0000313" key="2">
    <source>
        <dbReference type="EMBL" id="ORX65487.1"/>
    </source>
</evidence>
<gene>
    <name evidence="2" type="ORF">DL89DRAFT_100557</name>
</gene>